<dbReference type="InterPro" id="IPR005467">
    <property type="entry name" value="His_kinase_dom"/>
</dbReference>
<feature type="transmembrane region" description="Helical" evidence="14">
    <location>
        <begin position="12"/>
        <end position="31"/>
    </location>
</feature>
<dbReference type="GO" id="GO:0000155">
    <property type="term" value="F:phosphorelay sensor kinase activity"/>
    <property type="evidence" value="ECO:0007669"/>
    <property type="project" value="InterPro"/>
</dbReference>
<dbReference type="PaxDb" id="522772-Dacet_1064"/>
<keyword evidence="18" id="KW-1185">Reference proteome</keyword>
<dbReference type="EC" id="2.7.13.3" evidence="3"/>
<dbReference type="Pfam" id="PF02518">
    <property type="entry name" value="HATPase_c"/>
    <property type="match status" value="1"/>
</dbReference>
<evidence type="ECO:0000259" key="15">
    <source>
        <dbReference type="PROSITE" id="PS50109"/>
    </source>
</evidence>
<evidence type="ECO:0000256" key="11">
    <source>
        <dbReference type="ARBA" id="ARBA00022989"/>
    </source>
</evidence>
<keyword evidence="7 14" id="KW-0812">Transmembrane</keyword>
<dbReference type="InterPro" id="IPR050398">
    <property type="entry name" value="HssS/ArlS-like"/>
</dbReference>
<dbReference type="SUPFAM" id="SSF55874">
    <property type="entry name" value="ATPase domain of HSP90 chaperone/DNA topoisomerase II/histidine kinase"/>
    <property type="match status" value="1"/>
</dbReference>
<dbReference type="Pfam" id="PF00672">
    <property type="entry name" value="HAMP"/>
    <property type="match status" value="1"/>
</dbReference>
<dbReference type="OrthoDB" id="9813151at2"/>
<keyword evidence="5" id="KW-0597">Phosphoprotein</keyword>
<dbReference type="Proteomes" id="UP000002012">
    <property type="component" value="Chromosome"/>
</dbReference>
<dbReference type="GO" id="GO:0005886">
    <property type="term" value="C:plasma membrane"/>
    <property type="evidence" value="ECO:0007669"/>
    <property type="project" value="UniProtKB-SubCell"/>
</dbReference>
<keyword evidence="6" id="KW-0808">Transferase</keyword>
<protein>
    <recommendedName>
        <fullName evidence="3">histidine kinase</fullName>
        <ecNumber evidence="3">2.7.13.3</ecNumber>
    </recommendedName>
</protein>
<evidence type="ECO:0000256" key="5">
    <source>
        <dbReference type="ARBA" id="ARBA00022553"/>
    </source>
</evidence>
<gene>
    <name evidence="17" type="ordered locus">Dacet_1064</name>
</gene>
<evidence type="ECO:0000256" key="2">
    <source>
        <dbReference type="ARBA" id="ARBA00004651"/>
    </source>
</evidence>
<dbReference type="AlphaFoldDB" id="D4H6X4"/>
<evidence type="ECO:0000256" key="6">
    <source>
        <dbReference type="ARBA" id="ARBA00022679"/>
    </source>
</evidence>
<dbReference type="CDD" id="cd00082">
    <property type="entry name" value="HisKA"/>
    <property type="match status" value="1"/>
</dbReference>
<evidence type="ECO:0000256" key="9">
    <source>
        <dbReference type="ARBA" id="ARBA00022777"/>
    </source>
</evidence>
<keyword evidence="10" id="KW-0067">ATP-binding</keyword>
<keyword evidence="4" id="KW-1003">Cell membrane</keyword>
<evidence type="ECO:0000256" key="4">
    <source>
        <dbReference type="ARBA" id="ARBA00022475"/>
    </source>
</evidence>
<comment type="subcellular location">
    <subcellularLocation>
        <location evidence="2">Cell membrane</location>
        <topology evidence="2">Multi-pass membrane protein</topology>
    </subcellularLocation>
</comment>
<dbReference type="PANTHER" id="PTHR45528">
    <property type="entry name" value="SENSOR HISTIDINE KINASE CPXA"/>
    <property type="match status" value="1"/>
</dbReference>
<keyword evidence="8" id="KW-0547">Nucleotide-binding</keyword>
<dbReference type="SUPFAM" id="SSF158472">
    <property type="entry name" value="HAMP domain-like"/>
    <property type="match status" value="1"/>
</dbReference>
<dbReference type="Gene3D" id="1.10.287.130">
    <property type="match status" value="1"/>
</dbReference>
<dbReference type="PROSITE" id="PS50109">
    <property type="entry name" value="HIS_KIN"/>
    <property type="match status" value="1"/>
</dbReference>
<evidence type="ECO:0000256" key="1">
    <source>
        <dbReference type="ARBA" id="ARBA00000085"/>
    </source>
</evidence>
<dbReference type="FunCoup" id="D4H6X4">
    <property type="interactions" value="149"/>
</dbReference>
<dbReference type="InterPro" id="IPR003661">
    <property type="entry name" value="HisK_dim/P_dom"/>
</dbReference>
<dbReference type="InParanoid" id="D4H6X4"/>
<organism evidence="17 18">
    <name type="scientific">Denitrovibrio acetiphilus (strain DSM 12809 / NBRC 114555 / N2460)</name>
    <dbReference type="NCBI Taxonomy" id="522772"/>
    <lineage>
        <taxon>Bacteria</taxon>
        <taxon>Pseudomonadati</taxon>
        <taxon>Deferribacterota</taxon>
        <taxon>Deferribacteres</taxon>
        <taxon>Deferribacterales</taxon>
        <taxon>Geovibrionaceae</taxon>
        <taxon>Denitrovibrio</taxon>
    </lineage>
</organism>
<dbReference type="FunFam" id="3.30.565.10:FF:000006">
    <property type="entry name" value="Sensor histidine kinase WalK"/>
    <property type="match status" value="1"/>
</dbReference>
<accession>D4H6X4</accession>
<keyword evidence="12" id="KW-0902">Two-component regulatory system</keyword>
<comment type="catalytic activity">
    <reaction evidence="1">
        <text>ATP + protein L-histidine = ADP + protein N-phospho-L-histidine.</text>
        <dbReference type="EC" id="2.7.13.3"/>
    </reaction>
</comment>
<dbReference type="Gene3D" id="3.30.565.10">
    <property type="entry name" value="Histidine kinase-like ATPase, C-terminal domain"/>
    <property type="match status" value="1"/>
</dbReference>
<dbReference type="PROSITE" id="PS50885">
    <property type="entry name" value="HAMP"/>
    <property type="match status" value="1"/>
</dbReference>
<dbReference type="PANTHER" id="PTHR45528:SF1">
    <property type="entry name" value="SENSOR HISTIDINE KINASE CPXA"/>
    <property type="match status" value="1"/>
</dbReference>
<dbReference type="PRINTS" id="PR00344">
    <property type="entry name" value="BCTRLSENSOR"/>
</dbReference>
<feature type="domain" description="Histidine kinase" evidence="15">
    <location>
        <begin position="238"/>
        <end position="448"/>
    </location>
</feature>
<evidence type="ECO:0000259" key="16">
    <source>
        <dbReference type="PROSITE" id="PS50885"/>
    </source>
</evidence>
<feature type="transmembrane region" description="Helical" evidence="14">
    <location>
        <begin position="157"/>
        <end position="180"/>
    </location>
</feature>
<keyword evidence="9 17" id="KW-0418">Kinase</keyword>
<dbReference type="SMART" id="SM00304">
    <property type="entry name" value="HAMP"/>
    <property type="match status" value="1"/>
</dbReference>
<dbReference type="InterPro" id="IPR036890">
    <property type="entry name" value="HATPase_C_sf"/>
</dbReference>
<feature type="domain" description="HAMP" evidence="16">
    <location>
        <begin position="177"/>
        <end position="230"/>
    </location>
</feature>
<proteinExistence type="predicted"/>
<keyword evidence="13 14" id="KW-0472">Membrane</keyword>
<dbReference type="CDD" id="cd00075">
    <property type="entry name" value="HATPase"/>
    <property type="match status" value="1"/>
</dbReference>
<dbReference type="SMART" id="SM00388">
    <property type="entry name" value="HisKA"/>
    <property type="match status" value="1"/>
</dbReference>
<evidence type="ECO:0000256" key="8">
    <source>
        <dbReference type="ARBA" id="ARBA00022741"/>
    </source>
</evidence>
<evidence type="ECO:0000256" key="7">
    <source>
        <dbReference type="ARBA" id="ARBA00022692"/>
    </source>
</evidence>
<sequence precursor="true">MIRMKIRNRIISYVFASCAVVVAIFSFTVYYEMRELLMMNLDSEIRHIRNTLQDEIESSDRSLADILSDDEYSYFLIWVDGGGSVQVSPAAAGVEKPSSEKTRFLKKMVFNNNPKVISEYYRFNRKVLSIKGADYEVLTGIPIKKIEEELGEIIRTFFIAAFLSLLFIGGAGVLISNSILRPVKNIIKSSNIINSKNLSLRIDNPDTNDEIDELITTLNKLFERLERAFEMQSEFIANISHEIKTPLAVIGVLTDEELQSESLTDGELEYLNKINYNLSRINKLTRDLINLSYIETKDVELSEKVDFVPAINEILDNFSEMIADKNLNISCSFEDVLITGNSRLIYSAISNLIHNAVKYNVRDGYIDIRTKASGGKVEFVISNSCVHVSDENINRLFDRFYRVEKSRSREYGGAGLGLSIVKEIVLRHGGTVYADRHGDTGISFTLIL</sequence>
<evidence type="ECO:0000313" key="17">
    <source>
        <dbReference type="EMBL" id="ADD67840.1"/>
    </source>
</evidence>
<evidence type="ECO:0000256" key="14">
    <source>
        <dbReference type="SAM" id="Phobius"/>
    </source>
</evidence>
<dbReference type="Pfam" id="PF00512">
    <property type="entry name" value="HisKA"/>
    <property type="match status" value="1"/>
</dbReference>
<dbReference type="SMART" id="SM00387">
    <property type="entry name" value="HATPase_c"/>
    <property type="match status" value="1"/>
</dbReference>
<keyword evidence="11 14" id="KW-1133">Transmembrane helix</keyword>
<dbReference type="HOGENOM" id="CLU_000445_89_6_0"/>
<evidence type="ECO:0000256" key="13">
    <source>
        <dbReference type="ARBA" id="ARBA00023136"/>
    </source>
</evidence>
<dbReference type="STRING" id="522772.Dacet_1064"/>
<dbReference type="KEGG" id="dap:Dacet_1064"/>
<evidence type="ECO:0000256" key="3">
    <source>
        <dbReference type="ARBA" id="ARBA00012438"/>
    </source>
</evidence>
<dbReference type="InterPro" id="IPR003660">
    <property type="entry name" value="HAMP_dom"/>
</dbReference>
<dbReference type="CDD" id="cd06225">
    <property type="entry name" value="HAMP"/>
    <property type="match status" value="1"/>
</dbReference>
<dbReference type="GO" id="GO:0005524">
    <property type="term" value="F:ATP binding"/>
    <property type="evidence" value="ECO:0007669"/>
    <property type="project" value="UniProtKB-KW"/>
</dbReference>
<name>D4H6X4_DENA2</name>
<evidence type="ECO:0000256" key="10">
    <source>
        <dbReference type="ARBA" id="ARBA00022840"/>
    </source>
</evidence>
<dbReference type="InterPro" id="IPR036097">
    <property type="entry name" value="HisK_dim/P_sf"/>
</dbReference>
<dbReference type="eggNOG" id="COG5002">
    <property type="taxonomic scope" value="Bacteria"/>
</dbReference>
<evidence type="ECO:0000313" key="18">
    <source>
        <dbReference type="Proteomes" id="UP000002012"/>
    </source>
</evidence>
<dbReference type="EMBL" id="CP001968">
    <property type="protein sequence ID" value="ADD67840.1"/>
    <property type="molecule type" value="Genomic_DNA"/>
</dbReference>
<dbReference type="InterPro" id="IPR004358">
    <property type="entry name" value="Sig_transdc_His_kin-like_C"/>
</dbReference>
<dbReference type="Gene3D" id="6.10.340.10">
    <property type="match status" value="1"/>
</dbReference>
<evidence type="ECO:0000256" key="12">
    <source>
        <dbReference type="ARBA" id="ARBA00023012"/>
    </source>
</evidence>
<reference evidence="17 18" key="1">
    <citation type="journal article" date="2010" name="Stand. Genomic Sci.">
        <title>Complete genome sequence of Denitrovibrio acetiphilus type strain (N2460).</title>
        <authorList>
            <person name="Kiss H."/>
            <person name="Lang E."/>
            <person name="Lapidus A."/>
            <person name="Copeland A."/>
            <person name="Nolan M."/>
            <person name="Glavina Del Rio T."/>
            <person name="Chen F."/>
            <person name="Lucas S."/>
            <person name="Tice H."/>
            <person name="Cheng J.F."/>
            <person name="Han C."/>
            <person name="Goodwin L."/>
            <person name="Pitluck S."/>
            <person name="Liolios K."/>
            <person name="Pati A."/>
            <person name="Ivanova N."/>
            <person name="Mavromatis K."/>
            <person name="Chen A."/>
            <person name="Palaniappan K."/>
            <person name="Land M."/>
            <person name="Hauser L."/>
            <person name="Chang Y.J."/>
            <person name="Jeffries C.D."/>
            <person name="Detter J.C."/>
            <person name="Brettin T."/>
            <person name="Spring S."/>
            <person name="Rohde M."/>
            <person name="Goker M."/>
            <person name="Woyke T."/>
            <person name="Bristow J."/>
            <person name="Eisen J.A."/>
            <person name="Markowitz V."/>
            <person name="Hugenholtz P."/>
            <person name="Kyrpides N.C."/>
            <person name="Klenk H.P."/>
        </authorList>
    </citation>
    <scope>NUCLEOTIDE SEQUENCE [LARGE SCALE GENOMIC DNA]</scope>
    <source>
        <strain evidence="18">DSM 12809 / NBRC 114555 / N2460</strain>
    </source>
</reference>
<dbReference type="InterPro" id="IPR003594">
    <property type="entry name" value="HATPase_dom"/>
</dbReference>
<dbReference type="SUPFAM" id="SSF47384">
    <property type="entry name" value="Homodimeric domain of signal transducing histidine kinase"/>
    <property type="match status" value="1"/>
</dbReference>